<gene>
    <name evidence="4" type="ORF">XELAEV_18031408mg</name>
</gene>
<dbReference type="EMBL" id="CM004476">
    <property type="protein sequence ID" value="OCT76212.1"/>
    <property type="molecule type" value="Genomic_DNA"/>
</dbReference>
<dbReference type="PANTHER" id="PTHR21228:SF9">
    <property type="entry name" value="FAST KINASE DOMAIN-CONTAINING PROTEIN 3, MITOCHONDRIAL"/>
    <property type="match status" value="1"/>
</dbReference>
<comment type="subcellular location">
    <subcellularLocation>
        <location evidence="1">Mitochondrion</location>
    </subcellularLocation>
</comment>
<dbReference type="InterPro" id="IPR050870">
    <property type="entry name" value="FAST_kinase"/>
</dbReference>
<protein>
    <recommendedName>
        <fullName evidence="3">RAP domain-containing protein</fullName>
    </recommendedName>
</protein>
<dbReference type="Proteomes" id="UP000694892">
    <property type="component" value="Chromosome 6L"/>
</dbReference>
<dbReference type="OMA" id="VQIPYHE"/>
<name>A0A974CNQ6_XENLA</name>
<dbReference type="InterPro" id="IPR010622">
    <property type="entry name" value="FAST_Leu-rich"/>
</dbReference>
<accession>A0A974CNQ6</accession>
<dbReference type="Pfam" id="PF06743">
    <property type="entry name" value="FAST_1"/>
    <property type="match status" value="1"/>
</dbReference>
<evidence type="ECO:0000313" key="4">
    <source>
        <dbReference type="EMBL" id="OCT76212.1"/>
    </source>
</evidence>
<dbReference type="AlphaFoldDB" id="A0A974CNQ6"/>
<evidence type="ECO:0000313" key="5">
    <source>
        <dbReference type="Proteomes" id="UP000694892"/>
    </source>
</evidence>
<evidence type="ECO:0000259" key="3">
    <source>
        <dbReference type="PROSITE" id="PS51286"/>
    </source>
</evidence>
<dbReference type="GO" id="GO:0005759">
    <property type="term" value="C:mitochondrial matrix"/>
    <property type="evidence" value="ECO:0007669"/>
    <property type="project" value="TreeGrafter"/>
</dbReference>
<dbReference type="GO" id="GO:0003723">
    <property type="term" value="F:RNA binding"/>
    <property type="evidence" value="ECO:0007669"/>
    <property type="project" value="TreeGrafter"/>
</dbReference>
<keyword evidence="2" id="KW-0496">Mitochondrion</keyword>
<dbReference type="SMART" id="SM00952">
    <property type="entry name" value="RAP"/>
    <property type="match status" value="1"/>
</dbReference>
<dbReference type="InterPro" id="IPR013579">
    <property type="entry name" value="FAST_2"/>
</dbReference>
<sequence length="698" mass="80021">MRWGVKPSWTPSWETGTTDLYFSMALMNIRGSHSNISFIINACRRAANVSIPFRCIKKGKRFLHNFPYSYYTPKKDCIFAYLFCRKYHAVILNPPYSIAGCSVRHHGDNGTTNNSITKQKAVENKFFSDLRYAHSCTQVFKLLSSLEVLTDTMAAAALLRVAQVETKDSILTSPSDIFDNMIFKAICLQFEQESKKLSTAAIVNALKAFVQLRVDPWSTLMVRLLSESQERVDKGEMNIQNLCILGRCLLEIEGPECAMLKPVMDQVIQKKINDWTPEEISMVYGLLQAGLGEKGQYQDLLNQMHEVTVFKASQMNPALISSVLTSLVELKQTQAIPLVIRLCKNSVRYMPHFTDEELMNVIVALTNFGHSDKYFTEALERHIPRMVFTMSPELVSRIMGYCSKRLILSKPIFDAVAESFVYNSEKLTTLQIAQQIIPFGKLNYLPPNAASMFRRLEKILSSRFSQFQPQILLKLLHSCLLLERFPVNFVAKIFSPYFIQQLQGTFFINFVFSILFTSNNQSGNVDKFVLCQLTQLYLTVMLECPFYEGPRLLPKYRVKSLSASGHSLETMVDDHLYNRVKSGLIDLLGARMYFASHVLSPYCYTLEIKLDEEGFVLAASSHEEVHKRIALCIDGQKRFCCNTHILIGKESIKQRHLRLLGYGVVQIPYYEFDNLSNKEEIVEYLHKKVFPHTYRLNW</sequence>
<organism evidence="4 5">
    <name type="scientific">Xenopus laevis</name>
    <name type="common">African clawed frog</name>
    <dbReference type="NCBI Taxonomy" id="8355"/>
    <lineage>
        <taxon>Eukaryota</taxon>
        <taxon>Metazoa</taxon>
        <taxon>Chordata</taxon>
        <taxon>Craniata</taxon>
        <taxon>Vertebrata</taxon>
        <taxon>Euteleostomi</taxon>
        <taxon>Amphibia</taxon>
        <taxon>Batrachia</taxon>
        <taxon>Anura</taxon>
        <taxon>Pipoidea</taxon>
        <taxon>Pipidae</taxon>
        <taxon>Xenopodinae</taxon>
        <taxon>Xenopus</taxon>
        <taxon>Xenopus</taxon>
    </lineage>
</organism>
<reference evidence="5" key="1">
    <citation type="journal article" date="2016" name="Nature">
        <title>Genome evolution in the allotetraploid frog Xenopus laevis.</title>
        <authorList>
            <person name="Session A.M."/>
            <person name="Uno Y."/>
            <person name="Kwon T."/>
            <person name="Chapman J.A."/>
            <person name="Toyoda A."/>
            <person name="Takahashi S."/>
            <person name="Fukui A."/>
            <person name="Hikosaka A."/>
            <person name="Suzuki A."/>
            <person name="Kondo M."/>
            <person name="van Heeringen S.J."/>
            <person name="Quigley I."/>
            <person name="Heinz S."/>
            <person name="Ogino H."/>
            <person name="Ochi H."/>
            <person name="Hellsten U."/>
            <person name="Lyons J.B."/>
            <person name="Simakov O."/>
            <person name="Putnam N."/>
            <person name="Stites J."/>
            <person name="Kuroki Y."/>
            <person name="Tanaka T."/>
            <person name="Michiue T."/>
            <person name="Watanabe M."/>
            <person name="Bogdanovic O."/>
            <person name="Lister R."/>
            <person name="Georgiou G."/>
            <person name="Paranjpe S.S."/>
            <person name="van Kruijsbergen I."/>
            <person name="Shu S."/>
            <person name="Carlson J."/>
            <person name="Kinoshita T."/>
            <person name="Ohta Y."/>
            <person name="Mawaribuchi S."/>
            <person name="Jenkins J."/>
            <person name="Grimwood J."/>
            <person name="Schmutz J."/>
            <person name="Mitros T."/>
            <person name="Mozaffari S.V."/>
            <person name="Suzuki Y."/>
            <person name="Haramoto Y."/>
            <person name="Yamamoto T.S."/>
            <person name="Takagi C."/>
            <person name="Heald R."/>
            <person name="Miller K."/>
            <person name="Haudenschild C."/>
            <person name="Kitzman J."/>
            <person name="Nakayama T."/>
            <person name="Izutsu Y."/>
            <person name="Robert J."/>
            <person name="Fortriede J."/>
            <person name="Burns K."/>
            <person name="Lotay V."/>
            <person name="Karimi K."/>
            <person name="Yasuoka Y."/>
            <person name="Dichmann D.S."/>
            <person name="Flajnik M.F."/>
            <person name="Houston D.W."/>
            <person name="Shendure J."/>
            <person name="DuPasquier L."/>
            <person name="Vize P.D."/>
            <person name="Zorn A.M."/>
            <person name="Ito M."/>
            <person name="Marcotte E.M."/>
            <person name="Wallingford J.B."/>
            <person name="Ito Y."/>
            <person name="Asashima M."/>
            <person name="Ueno N."/>
            <person name="Matsuda Y."/>
            <person name="Veenstra G.J."/>
            <person name="Fujiyama A."/>
            <person name="Harland R.M."/>
            <person name="Taira M."/>
            <person name="Rokhsar D.S."/>
        </authorList>
    </citation>
    <scope>NUCLEOTIDE SEQUENCE [LARGE SCALE GENOMIC DNA]</scope>
    <source>
        <strain evidence="5">J</strain>
    </source>
</reference>
<dbReference type="Pfam" id="PF08373">
    <property type="entry name" value="RAP"/>
    <property type="match status" value="1"/>
</dbReference>
<dbReference type="InterPro" id="IPR013584">
    <property type="entry name" value="RAP"/>
</dbReference>
<feature type="domain" description="RAP" evidence="3">
    <location>
        <begin position="629"/>
        <end position="687"/>
    </location>
</feature>
<dbReference type="PANTHER" id="PTHR21228">
    <property type="entry name" value="FAST LEU-RICH DOMAIN-CONTAINING"/>
    <property type="match status" value="1"/>
</dbReference>
<dbReference type="PROSITE" id="PS51286">
    <property type="entry name" value="RAP"/>
    <property type="match status" value="1"/>
</dbReference>
<evidence type="ECO:0000256" key="2">
    <source>
        <dbReference type="ARBA" id="ARBA00023128"/>
    </source>
</evidence>
<dbReference type="Pfam" id="PF08368">
    <property type="entry name" value="FAST_2"/>
    <property type="match status" value="1"/>
</dbReference>
<evidence type="ECO:0000256" key="1">
    <source>
        <dbReference type="ARBA" id="ARBA00004173"/>
    </source>
</evidence>
<proteinExistence type="predicted"/>
<dbReference type="GO" id="GO:0000963">
    <property type="term" value="P:mitochondrial RNA processing"/>
    <property type="evidence" value="ECO:0007669"/>
    <property type="project" value="TreeGrafter"/>
</dbReference>
<dbReference type="GO" id="GO:0044528">
    <property type="term" value="P:regulation of mitochondrial mRNA stability"/>
    <property type="evidence" value="ECO:0007669"/>
    <property type="project" value="InterPro"/>
</dbReference>
<dbReference type="GO" id="GO:0035770">
    <property type="term" value="C:ribonucleoprotein granule"/>
    <property type="evidence" value="ECO:0007669"/>
    <property type="project" value="TreeGrafter"/>
</dbReference>